<gene>
    <name evidence="5" type="primary">LOC116290024</name>
</gene>
<dbReference type="AlphaFoldDB" id="A0A6P8HCP8"/>
<proteinExistence type="predicted"/>
<dbReference type="SUPFAM" id="SSF51735">
    <property type="entry name" value="NAD(P)-binding Rossmann-fold domains"/>
    <property type="match status" value="1"/>
</dbReference>
<dbReference type="KEGG" id="aten:116290024"/>
<keyword evidence="4" id="KW-1185">Reference proteome</keyword>
<evidence type="ECO:0000313" key="5">
    <source>
        <dbReference type="RefSeq" id="XP_031552853.1"/>
    </source>
</evidence>
<dbReference type="GO" id="GO:0004074">
    <property type="term" value="F:biliverdin reductase [NAD(P)H] activity"/>
    <property type="evidence" value="ECO:0007669"/>
    <property type="project" value="InterPro"/>
</dbReference>
<dbReference type="PANTHER" id="PTHR43377:SF1">
    <property type="entry name" value="BILIVERDIN REDUCTASE A"/>
    <property type="match status" value="1"/>
</dbReference>
<protein>
    <submittedName>
        <fullName evidence="5">Biliverdin reductase A-like</fullName>
    </submittedName>
</protein>
<feature type="domain" description="Biliverdin reductase catalytic" evidence="3">
    <location>
        <begin position="160"/>
        <end position="238"/>
    </location>
</feature>
<dbReference type="Pfam" id="PF01408">
    <property type="entry name" value="GFO_IDH_MocA"/>
    <property type="match status" value="1"/>
</dbReference>
<evidence type="ECO:0000259" key="3">
    <source>
        <dbReference type="Pfam" id="PF09166"/>
    </source>
</evidence>
<dbReference type="GO" id="GO:0008270">
    <property type="term" value="F:zinc ion binding"/>
    <property type="evidence" value="ECO:0007669"/>
    <property type="project" value="InterPro"/>
</dbReference>
<dbReference type="Gene3D" id="3.40.50.720">
    <property type="entry name" value="NAD(P)-binding Rossmann-like Domain"/>
    <property type="match status" value="1"/>
</dbReference>
<evidence type="ECO:0000256" key="1">
    <source>
        <dbReference type="SAM" id="MobiDB-lite"/>
    </source>
</evidence>
<dbReference type="Proteomes" id="UP000515163">
    <property type="component" value="Unplaced"/>
</dbReference>
<dbReference type="SUPFAM" id="SSF55347">
    <property type="entry name" value="Glyceraldehyde-3-phosphate dehydrogenase-like, C-terminal domain"/>
    <property type="match status" value="1"/>
</dbReference>
<name>A0A6P8HCP8_ACTTE</name>
<dbReference type="FunCoup" id="A0A6P8HCP8">
    <property type="interactions" value="230"/>
</dbReference>
<dbReference type="Pfam" id="PF09166">
    <property type="entry name" value="Biliv-reduc_cat"/>
    <property type="match status" value="1"/>
</dbReference>
<evidence type="ECO:0000259" key="2">
    <source>
        <dbReference type="Pfam" id="PF01408"/>
    </source>
</evidence>
<feature type="region of interest" description="Disordered" evidence="1">
    <location>
        <begin position="238"/>
        <end position="264"/>
    </location>
</feature>
<dbReference type="InterPro" id="IPR051450">
    <property type="entry name" value="Gfo/Idh/MocA_Oxidoreductases"/>
</dbReference>
<evidence type="ECO:0000313" key="4">
    <source>
        <dbReference type="Proteomes" id="UP000515163"/>
    </source>
</evidence>
<dbReference type="GO" id="GO:0000166">
    <property type="term" value="F:nucleotide binding"/>
    <property type="evidence" value="ECO:0007669"/>
    <property type="project" value="InterPro"/>
</dbReference>
<dbReference type="InterPro" id="IPR000683">
    <property type="entry name" value="Gfo/Idh/MocA-like_OxRdtase_N"/>
</dbReference>
<sequence length="313" mass="34156">MSKPLGIVVVGLGRAGKARVRDITTNVLGENIVKLIGVVSRHKPEDVKETFLSWDEALGRSDVDAFVIATENGNHEECAKKCLDAGKHILVDFPLTISSQSAKDIIELAEKKGLVCQEEDIGLLTPAFKELIQMLESKPPVSETTMVFTASSQSSSWIGDLKRAGFPSFSGINRLHMVYEMFGELTVKEAKLTRDGDSIEMVASLLTKDNRPIIWINSRSPGKDRTFSFDFKFEDGTTMSYSPRMGPPPRGAAPPPTGPPMGPPKGLFAGDLKLFIDKVRGEVAAEELAKERKRVLHCLELAGKIEEMATGGN</sequence>
<dbReference type="InterPro" id="IPR015249">
    <property type="entry name" value="Biliverdin_Rdtase_cat"/>
</dbReference>
<dbReference type="InParanoid" id="A0A6P8HCP8"/>
<feature type="domain" description="Gfo/Idh/MocA-like oxidoreductase N-terminal" evidence="2">
    <location>
        <begin position="6"/>
        <end position="117"/>
    </location>
</feature>
<reference evidence="5" key="1">
    <citation type="submission" date="2025-08" db="UniProtKB">
        <authorList>
            <consortium name="RefSeq"/>
        </authorList>
    </citation>
    <scope>IDENTIFICATION</scope>
    <source>
        <tissue evidence="5">Tentacle</tissue>
    </source>
</reference>
<feature type="compositionally biased region" description="Pro residues" evidence="1">
    <location>
        <begin position="245"/>
        <end position="263"/>
    </location>
</feature>
<dbReference type="GeneID" id="116290024"/>
<dbReference type="OrthoDB" id="2129491at2759"/>
<dbReference type="GO" id="GO:0042167">
    <property type="term" value="P:heme catabolic process"/>
    <property type="evidence" value="ECO:0007669"/>
    <property type="project" value="InterPro"/>
</dbReference>
<organism evidence="4 5">
    <name type="scientific">Actinia tenebrosa</name>
    <name type="common">Australian red waratah sea anemone</name>
    <dbReference type="NCBI Taxonomy" id="6105"/>
    <lineage>
        <taxon>Eukaryota</taxon>
        <taxon>Metazoa</taxon>
        <taxon>Cnidaria</taxon>
        <taxon>Anthozoa</taxon>
        <taxon>Hexacorallia</taxon>
        <taxon>Actiniaria</taxon>
        <taxon>Actiniidae</taxon>
        <taxon>Actinia</taxon>
    </lineage>
</organism>
<accession>A0A6P8HCP8</accession>
<dbReference type="RefSeq" id="XP_031552853.1">
    <property type="nucleotide sequence ID" value="XM_031696993.1"/>
</dbReference>
<dbReference type="PANTHER" id="PTHR43377">
    <property type="entry name" value="BILIVERDIN REDUCTASE A"/>
    <property type="match status" value="1"/>
</dbReference>
<dbReference type="InterPro" id="IPR036291">
    <property type="entry name" value="NAD(P)-bd_dom_sf"/>
</dbReference>
<dbReference type="Gene3D" id="3.30.360.10">
    <property type="entry name" value="Dihydrodipicolinate Reductase, domain 2"/>
    <property type="match status" value="1"/>
</dbReference>